<dbReference type="EMBL" id="MVHW01000022">
    <property type="protein sequence ID" value="ORB03412.1"/>
    <property type="molecule type" value="Genomic_DNA"/>
</dbReference>
<sequence>MTFDSHQQRPGQHTLHIMTTRDKPAHNWRDVAERLTAEQIAQLERMESDGPQMLLEMAQGWAADNITAAVPLKEIAPPAGAVRTFHWQLDSSWFRDFEGTKRHGGQAYVQICGRQQADGSARRWISVHARHLDALDAAAARELAAALAEAADEIERFD</sequence>
<protein>
    <submittedName>
        <fullName evidence="2">Uncharacterized protein</fullName>
    </submittedName>
</protein>
<dbReference type="Proteomes" id="UP000192760">
    <property type="component" value="Unassembled WGS sequence"/>
</dbReference>
<evidence type="ECO:0000313" key="2">
    <source>
        <dbReference type="EMBL" id="ORB03412.1"/>
    </source>
</evidence>
<evidence type="ECO:0000313" key="4">
    <source>
        <dbReference type="Proteomes" id="UP000465812"/>
    </source>
</evidence>
<proteinExistence type="predicted"/>
<reference evidence="1" key="3">
    <citation type="submission" date="2020-02" db="EMBL/GenBank/DDBJ databases">
        <authorList>
            <person name="Matsumoto Y."/>
            <person name="Kinjo T."/>
            <person name="Motooka D."/>
            <person name="Nabeya D."/>
            <person name="Jung N."/>
            <person name="Uechi K."/>
            <person name="Horii T."/>
            <person name="Iida T."/>
            <person name="Fujita J."/>
            <person name="Nakamura S."/>
        </authorList>
    </citation>
    <scope>NUCLEOTIDE SEQUENCE</scope>
    <source>
        <strain evidence="1">JCM 18113</strain>
    </source>
</reference>
<dbReference type="AlphaFoldDB" id="A0A1X0FNN1"/>
<dbReference type="STRING" id="560555.BST30_18135"/>
<reference evidence="2 3" key="1">
    <citation type="submission" date="2017-02" db="EMBL/GenBank/DDBJ databases">
        <title>The new phylogeny of genus Mycobacterium.</title>
        <authorList>
            <person name="Tortoli E."/>
            <person name="Trovato A."/>
            <person name="Cirillo D.M."/>
        </authorList>
    </citation>
    <scope>NUCLEOTIDE SEQUENCE [LARGE SCALE GENOMIC DNA]</scope>
    <source>
        <strain evidence="2 3">DSM 45255</strain>
    </source>
</reference>
<dbReference type="EMBL" id="AP022590">
    <property type="protein sequence ID" value="BBY41115.1"/>
    <property type="molecule type" value="Genomic_DNA"/>
</dbReference>
<evidence type="ECO:0000313" key="1">
    <source>
        <dbReference type="EMBL" id="BBY41115.1"/>
    </source>
</evidence>
<organism evidence="2 3">
    <name type="scientific">Mycobacterium mantenii</name>
    <dbReference type="NCBI Taxonomy" id="560555"/>
    <lineage>
        <taxon>Bacteria</taxon>
        <taxon>Bacillati</taxon>
        <taxon>Actinomycetota</taxon>
        <taxon>Actinomycetes</taxon>
        <taxon>Mycobacteriales</taxon>
        <taxon>Mycobacteriaceae</taxon>
        <taxon>Mycobacterium</taxon>
        <taxon>Mycobacterium avium complex (MAC)</taxon>
    </lineage>
</organism>
<dbReference type="Proteomes" id="UP000465812">
    <property type="component" value="Chromosome"/>
</dbReference>
<reference evidence="1 4" key="2">
    <citation type="journal article" date="2019" name="Emerg. Microbes Infect.">
        <title>Comprehensive subspecies identification of 175 nontuberculous mycobacteria species based on 7547 genomic profiles.</title>
        <authorList>
            <person name="Matsumoto Y."/>
            <person name="Kinjo T."/>
            <person name="Motooka D."/>
            <person name="Nabeya D."/>
            <person name="Jung N."/>
            <person name="Uechi K."/>
            <person name="Horii T."/>
            <person name="Iida T."/>
            <person name="Fujita J."/>
            <person name="Nakamura S."/>
        </authorList>
    </citation>
    <scope>NUCLEOTIDE SEQUENCE [LARGE SCALE GENOMIC DNA]</scope>
    <source>
        <strain evidence="1 4">JCM 18113</strain>
    </source>
</reference>
<evidence type="ECO:0000313" key="3">
    <source>
        <dbReference type="Proteomes" id="UP000192760"/>
    </source>
</evidence>
<gene>
    <name evidence="2" type="ORF">BST30_18135</name>
    <name evidence="1" type="ORF">MMAN_52490</name>
</gene>
<name>A0A1X0FNN1_MYCNT</name>
<keyword evidence="4" id="KW-1185">Reference proteome</keyword>
<accession>A0A1X0FNN1</accession>